<gene>
    <name evidence="3" type="ORF">HYPDE_31848</name>
</gene>
<evidence type="ECO:0000259" key="2">
    <source>
        <dbReference type="Pfam" id="PF22422"/>
    </source>
</evidence>
<accession>N0B3H2</accession>
<dbReference type="InterPro" id="IPR054491">
    <property type="entry name" value="MGH1-like_GH"/>
</dbReference>
<dbReference type="SUPFAM" id="SSF48208">
    <property type="entry name" value="Six-hairpin glycosidases"/>
    <property type="match status" value="1"/>
</dbReference>
<protein>
    <submittedName>
        <fullName evidence="3">Amylo-alpha-16-glucosidase</fullName>
    </submittedName>
</protein>
<dbReference type="InterPro" id="IPR008928">
    <property type="entry name" value="6-hairpin_glycosidase_sf"/>
</dbReference>
<evidence type="ECO:0000259" key="1">
    <source>
        <dbReference type="Pfam" id="PF14742"/>
    </source>
</evidence>
<reference evidence="3 4" key="1">
    <citation type="journal article" date="2013" name="Genome Announc.">
        <title>Genome sequences for three denitrifying bacterial strains isolated from a uranium- and nitrate-contaminated subsurface environment.</title>
        <authorList>
            <person name="Venkatramanan R."/>
            <person name="Prakash O."/>
            <person name="Woyke T."/>
            <person name="Chain P."/>
            <person name="Goodwin L.A."/>
            <person name="Watson D."/>
            <person name="Brooks S."/>
            <person name="Kostka J.E."/>
            <person name="Green S.J."/>
        </authorList>
    </citation>
    <scope>NUCLEOTIDE SEQUENCE [LARGE SCALE GENOMIC DNA]</scope>
    <source>
        <strain evidence="3 4">1NES1</strain>
    </source>
</reference>
<dbReference type="KEGG" id="hdt:HYPDE_31848"/>
<dbReference type="Pfam" id="PF22422">
    <property type="entry name" value="MGH1-like_GH"/>
    <property type="match status" value="1"/>
</dbReference>
<evidence type="ECO:0000313" key="4">
    <source>
        <dbReference type="Proteomes" id="UP000005952"/>
    </source>
</evidence>
<proteinExistence type="predicted"/>
<dbReference type="InterPro" id="IPR012341">
    <property type="entry name" value="6hp_glycosidase-like_sf"/>
</dbReference>
<dbReference type="RefSeq" id="WP_015598075.1">
    <property type="nucleotide sequence ID" value="NC_021172.1"/>
</dbReference>
<organism evidence="3 4">
    <name type="scientific">Hyphomicrobium denitrificans 1NES1</name>
    <dbReference type="NCBI Taxonomy" id="670307"/>
    <lineage>
        <taxon>Bacteria</taxon>
        <taxon>Pseudomonadati</taxon>
        <taxon>Pseudomonadota</taxon>
        <taxon>Alphaproteobacteria</taxon>
        <taxon>Hyphomicrobiales</taxon>
        <taxon>Hyphomicrobiaceae</taxon>
        <taxon>Hyphomicrobium</taxon>
    </lineage>
</organism>
<dbReference type="Pfam" id="PF14742">
    <property type="entry name" value="GDE_N_bis"/>
    <property type="match status" value="1"/>
</dbReference>
<sequence length="726" mass="80088">MGSAHSREAITHEREEVDFLISTSNGSGRAHETLKHDDAFAVIDTHGDIGAFGDRGDGFFFSDTRYLSRLELLVARNAPLLLGSTLDATDLQLCADLTNPDVYADGALQLRKDAIHIYRTSYVRDGAIRQRLHLTNHSNDDLELTVSLVFDCDFSDIFEVRGMRREKRGTVARHIQSSQSVIYAYKGLDDVIRRTAVHLEPEPISLTETAALYCLHLPPKHSAKIYFTAAAEAGHAHPSCSYVKGLRDAHRTLRRAEHETTEVSVSNPELDAVLKRAASDLRLLTTNTEDGPYPYAGTPWYSTTFGRDALITALQVMWLDPAMARGVLRRLARFQAQSHDADADAQPGKILHEMRGGEMAALREIPFGRYYGSVDSTPLFVLVAGAYLQTTGDSDFLVEIWPAVLRALDWIDGPGDPDGDGFVEYARETKSGLSNQGWKDSHDAIFHRDGSLAQGPIAIVEVQAYVYAAKVAAARMAYELGELARAENLLRQAETLRVKFERDFWCEDIGCYALALDGEKKRVDVRSSNSAHLLFTGIAEPQRAARIAQQVLSAHFFSGWGIRTIATSETRYNPMSYHNGSVWPHDNAMIAAGFSHYGLNDLIQPIFDGLLDAAQEMDQRRLPELFCGFRRRAGRAPILYPVACAPQAWASGSMLHILGSLLGLSIDAKSRTITLKSPRLPASIGAISIRRLRAGGGSADFILRRKYETVIADVTDSRGGAKVIMA</sequence>
<dbReference type="Gene3D" id="1.50.10.10">
    <property type="match status" value="1"/>
</dbReference>
<dbReference type="InterPro" id="IPR032856">
    <property type="entry name" value="GDE_N_bis"/>
</dbReference>
<dbReference type="STRING" id="670307.HYPDE_31848"/>
<dbReference type="GO" id="GO:0005975">
    <property type="term" value="P:carbohydrate metabolic process"/>
    <property type="evidence" value="ECO:0007669"/>
    <property type="project" value="InterPro"/>
</dbReference>
<feature type="domain" description="Putative glycogen debranching enzyme N-terminal" evidence="1">
    <location>
        <begin position="34"/>
        <end position="227"/>
    </location>
</feature>
<name>N0B3H2_9HYPH</name>
<dbReference type="EMBL" id="CP005587">
    <property type="protein sequence ID" value="AGK58044.1"/>
    <property type="molecule type" value="Genomic_DNA"/>
</dbReference>
<dbReference type="HOGENOM" id="CLU_019216_1_0_5"/>
<keyword evidence="4" id="KW-1185">Reference proteome</keyword>
<dbReference type="OrthoDB" id="9759959at2"/>
<feature type="domain" description="Mannosylglycerate hydrolase MGH1-like glycoside hydrolase" evidence="2">
    <location>
        <begin position="307"/>
        <end position="616"/>
    </location>
</feature>
<dbReference type="eggNOG" id="COG3408">
    <property type="taxonomic scope" value="Bacteria"/>
</dbReference>
<evidence type="ECO:0000313" key="3">
    <source>
        <dbReference type="EMBL" id="AGK58044.1"/>
    </source>
</evidence>
<dbReference type="Proteomes" id="UP000005952">
    <property type="component" value="Chromosome"/>
</dbReference>
<dbReference type="AlphaFoldDB" id="N0B3H2"/>